<keyword evidence="2" id="KW-1185">Reference proteome</keyword>
<reference evidence="1 2" key="1">
    <citation type="journal article" date="2013" name="Genome Announc.">
        <title>Complete Genome Sequence of the Probiotic Bifidobacterium thermophilum Strain RBL67.</title>
        <authorList>
            <person name="Jans C."/>
            <person name="Lacroix C."/>
            <person name="Follador R."/>
            <person name="Stevens M.J."/>
        </authorList>
    </citation>
    <scope>NUCLEOTIDE SEQUENCE [LARGE SCALE GENOMIC DNA]</scope>
    <source>
        <strain evidence="1 2">RBL67</strain>
    </source>
</reference>
<dbReference type="PATRIC" id="fig|1254439.12.peg.1666"/>
<proteinExistence type="predicted"/>
<gene>
    <name evidence="1" type="ORF">D805_1674</name>
</gene>
<evidence type="ECO:0000313" key="2">
    <source>
        <dbReference type="Proteomes" id="UP000011835"/>
    </source>
</evidence>
<dbReference type="EMBL" id="CP004346">
    <property type="protein sequence ID" value="AGH41941.1"/>
    <property type="molecule type" value="Genomic_DNA"/>
</dbReference>
<evidence type="ECO:0000313" key="1">
    <source>
        <dbReference type="EMBL" id="AGH41941.1"/>
    </source>
</evidence>
<name>M4REI0_9BIFI</name>
<accession>M4REI0</accession>
<dbReference type="KEGG" id="btp:D805_1674"/>
<organism evidence="1 2">
    <name type="scientific">Bifidobacterium thermophilum RBL67</name>
    <dbReference type="NCBI Taxonomy" id="1254439"/>
    <lineage>
        <taxon>Bacteria</taxon>
        <taxon>Bacillati</taxon>
        <taxon>Actinomycetota</taxon>
        <taxon>Actinomycetes</taxon>
        <taxon>Bifidobacteriales</taxon>
        <taxon>Bifidobacteriaceae</taxon>
        <taxon>Bifidobacterium</taxon>
    </lineage>
</organism>
<sequence length="37" mass="3688">MILFLPTLTVLSVSAEGPDDAEGRVSVGGGFGAIVPD</sequence>
<dbReference type="AlphaFoldDB" id="M4REI0"/>
<protein>
    <submittedName>
        <fullName evidence="1">Uncharacterized protein</fullName>
    </submittedName>
</protein>
<dbReference type="Proteomes" id="UP000011835">
    <property type="component" value="Chromosome"/>
</dbReference>
<dbReference type="HOGENOM" id="CLU_3340762_0_0_11"/>